<dbReference type="Proteomes" id="UP000492821">
    <property type="component" value="Unassembled WGS sequence"/>
</dbReference>
<feature type="transmembrane region" description="Helical" evidence="1">
    <location>
        <begin position="99"/>
        <end position="119"/>
    </location>
</feature>
<reference evidence="3" key="2">
    <citation type="submission" date="2020-10" db="UniProtKB">
        <authorList>
            <consortium name="WormBaseParasite"/>
        </authorList>
    </citation>
    <scope>IDENTIFICATION</scope>
</reference>
<organism evidence="2 3">
    <name type="scientific">Panagrellus redivivus</name>
    <name type="common">Microworm</name>
    <dbReference type="NCBI Taxonomy" id="6233"/>
    <lineage>
        <taxon>Eukaryota</taxon>
        <taxon>Metazoa</taxon>
        <taxon>Ecdysozoa</taxon>
        <taxon>Nematoda</taxon>
        <taxon>Chromadorea</taxon>
        <taxon>Rhabditida</taxon>
        <taxon>Tylenchina</taxon>
        <taxon>Panagrolaimomorpha</taxon>
        <taxon>Panagrolaimoidea</taxon>
        <taxon>Panagrolaimidae</taxon>
        <taxon>Panagrellus</taxon>
    </lineage>
</organism>
<accession>A0A7E4V460</accession>
<dbReference type="WBParaSite" id="Pan_g1631.t1">
    <property type="protein sequence ID" value="Pan_g1631.t1"/>
    <property type="gene ID" value="Pan_g1631"/>
</dbReference>
<dbReference type="AlphaFoldDB" id="A0A7E4V460"/>
<evidence type="ECO:0000256" key="1">
    <source>
        <dbReference type="SAM" id="Phobius"/>
    </source>
</evidence>
<evidence type="ECO:0000313" key="2">
    <source>
        <dbReference type="Proteomes" id="UP000492821"/>
    </source>
</evidence>
<keyword evidence="1" id="KW-1133">Transmembrane helix</keyword>
<feature type="transmembrane region" description="Helical" evidence="1">
    <location>
        <begin position="58"/>
        <end position="79"/>
    </location>
</feature>
<evidence type="ECO:0000313" key="3">
    <source>
        <dbReference type="WBParaSite" id="Pan_g1631.t1"/>
    </source>
</evidence>
<keyword evidence="1" id="KW-0472">Membrane</keyword>
<proteinExistence type="predicted"/>
<keyword evidence="1" id="KW-0812">Transmembrane</keyword>
<reference evidence="2" key="1">
    <citation type="journal article" date="2013" name="Genetics">
        <title>The draft genome and transcriptome of Panagrellus redivivus are shaped by the harsh demands of a free-living lifestyle.</title>
        <authorList>
            <person name="Srinivasan J."/>
            <person name="Dillman A.R."/>
            <person name="Macchietto M.G."/>
            <person name="Heikkinen L."/>
            <person name="Lakso M."/>
            <person name="Fracchia K.M."/>
            <person name="Antoshechkin I."/>
            <person name="Mortazavi A."/>
            <person name="Wong G."/>
            <person name="Sternberg P.W."/>
        </authorList>
    </citation>
    <scope>NUCLEOTIDE SEQUENCE [LARGE SCALE GENOMIC DNA]</scope>
    <source>
        <strain evidence="2">MT8872</strain>
    </source>
</reference>
<keyword evidence="2" id="KW-1185">Reference proteome</keyword>
<protein>
    <submittedName>
        <fullName evidence="3">Transmembrane protein</fullName>
    </submittedName>
</protein>
<sequence>MIDFTQLSLSFVYISIGIAISRTKDRGIHHLLEIDAVKDLLGEDKMMKQLKSKMNQNLYYLHTTILIYGIVTTCTHFYMFGVTIKRWTTKSRNCCLVNFPETTMIFLSLTFTIPITFLARDLMDFPNDRIGFYDDHSNAYVYALHQLQQHNESLLHEVLTSFHGDNKCCGVYTPTEFLLNTKIKSKSHINKGRHLAFMLLPDWREKVEMKNAMQLPFAPSFCCTHAPPDEDENDITGFKPNATCTFEFFSPANHNKIISKPVGTKTVFNVGCLKKSSYGIVSLLFLTALICTLSLVVQIGSLFVRCIMKKTKSIRLQPDGGA</sequence>
<name>A0A7E4V460_PANRE</name>
<feature type="transmembrane region" description="Helical" evidence="1">
    <location>
        <begin position="283"/>
        <end position="304"/>
    </location>
</feature>